<evidence type="ECO:0000256" key="5">
    <source>
        <dbReference type="RuleBase" id="RU003523"/>
    </source>
</evidence>
<keyword evidence="10" id="KW-1185">Reference proteome</keyword>
<dbReference type="InterPro" id="IPR002034">
    <property type="entry name" value="AIPM/Hcit_synth_CS"/>
</dbReference>
<dbReference type="Proteomes" id="UP000549343">
    <property type="component" value="Unassembled WGS sequence"/>
</dbReference>
<dbReference type="GO" id="GO:0003852">
    <property type="term" value="F:2-isopropylmalate synthase activity"/>
    <property type="evidence" value="ECO:0007669"/>
    <property type="project" value="UniProtKB-EC"/>
</dbReference>
<sequence length="558" mass="61097">MNSHQRYRAFNRVELPDRTWPTRMVTRAPRWLSSDLRDGNQALARPMSPERKLLLFELITDMGYKEIEVGFPAASRDDHDFVRLLVGKDLVPDDVRITVGTPARPDLIRRTVTALAGARSATICVFNATAPLARRLVYGIDRDECRELAVRGATTLLRDAEELLGDCDLGFEYTLEMFNETEPDFALEVCEAVMDVWQPGPGRETVLNLPSTVERSGPHFFADQVEWMNRNLSRREHICLSVHPHNDRGTAVAAAELAVAAGADRVEGCLFGNGERTGNVCLVTLGLNLFSQGVDPRIDFSDLDRIRRTYEYCTRQTVHPRHPYAGDLVYTTFAGTHQDAIGKGLAALDDTGTDAGPAEWNMPYLPIDPRDVGRSYEAVVRVTSQSGKGGVAYMMRAWHSLNLPSGLRDDFAKVVQARSEATGGEVGPMELWRLFNDRYMVPGSGDAPAGADVRLHVDGRTALIGPADREELARRLRSAHGAVDVRFVETALPPVPTGVLARGEGGSKFAVYAECRTPDGRRTWGAGLADDPQTAAAAAISAAAHAHTRNGHHAVPAA</sequence>
<dbReference type="PANTHER" id="PTHR46911:SF1">
    <property type="entry name" value="2-ISOPROPYLMALATE SYNTHASE"/>
    <property type="match status" value="1"/>
</dbReference>
<dbReference type="RefSeq" id="WP_184879859.1">
    <property type="nucleotide sequence ID" value="NZ_BAAAHD010000002.1"/>
</dbReference>
<keyword evidence="4 5" id="KW-0808">Transferase</keyword>
<gene>
    <name evidence="7" type="primary">leuA_1</name>
    <name evidence="8" type="ORF">F4557_000849</name>
    <name evidence="7" type="ORF">GCM10009546_06180</name>
</gene>
<evidence type="ECO:0000313" key="8">
    <source>
        <dbReference type="EMBL" id="MBB4772431.1"/>
    </source>
</evidence>
<comment type="similarity">
    <text evidence="2">Belongs to the alpha-IPM synthase/homocitrate synthase family. LeuA type 2 subfamily.</text>
</comment>
<organism evidence="8 9">
    <name type="scientific">Actinomadura livida</name>
    <dbReference type="NCBI Taxonomy" id="79909"/>
    <lineage>
        <taxon>Bacteria</taxon>
        <taxon>Bacillati</taxon>
        <taxon>Actinomycetota</taxon>
        <taxon>Actinomycetes</taxon>
        <taxon>Streptosporangiales</taxon>
        <taxon>Thermomonosporaceae</taxon>
        <taxon>Actinomadura</taxon>
    </lineage>
</organism>
<dbReference type="InterPro" id="IPR000891">
    <property type="entry name" value="PYR_CT"/>
</dbReference>
<keyword evidence="8" id="KW-0012">Acyltransferase</keyword>
<evidence type="ECO:0000256" key="1">
    <source>
        <dbReference type="ARBA" id="ARBA00000064"/>
    </source>
</evidence>
<dbReference type="InterPro" id="IPR036230">
    <property type="entry name" value="LeuA_allosteric_dom_sf"/>
</dbReference>
<dbReference type="InterPro" id="IPR013785">
    <property type="entry name" value="Aldolase_TIM"/>
</dbReference>
<evidence type="ECO:0000256" key="4">
    <source>
        <dbReference type="ARBA" id="ARBA00022679"/>
    </source>
</evidence>
<protein>
    <recommendedName>
        <fullName evidence="3">2-isopropylmalate synthase</fullName>
        <ecNumber evidence="3">2.3.3.13</ecNumber>
    </recommendedName>
</protein>
<dbReference type="SUPFAM" id="SSF89000">
    <property type="entry name" value="post-HMGL domain-like"/>
    <property type="match status" value="1"/>
</dbReference>
<reference evidence="7" key="3">
    <citation type="submission" date="2023-12" db="EMBL/GenBank/DDBJ databases">
        <authorList>
            <person name="Sun Q."/>
            <person name="Inoue M."/>
        </authorList>
    </citation>
    <scope>NUCLEOTIDE SEQUENCE</scope>
    <source>
        <strain evidence="7">JCM 10667</strain>
    </source>
</reference>
<dbReference type="EMBL" id="JACHMV010000001">
    <property type="protein sequence ID" value="MBB4772431.1"/>
    <property type="molecule type" value="Genomic_DNA"/>
</dbReference>
<dbReference type="Proteomes" id="UP001501427">
    <property type="component" value="Unassembled WGS sequence"/>
</dbReference>
<comment type="caution">
    <text evidence="8">The sequence shown here is derived from an EMBL/GenBank/DDBJ whole genome shotgun (WGS) entry which is preliminary data.</text>
</comment>
<comment type="catalytic activity">
    <reaction evidence="1">
        <text>3-methyl-2-oxobutanoate + acetyl-CoA + H2O = (2S)-2-isopropylmalate + CoA + H(+)</text>
        <dbReference type="Rhea" id="RHEA:21524"/>
        <dbReference type="ChEBI" id="CHEBI:1178"/>
        <dbReference type="ChEBI" id="CHEBI:11851"/>
        <dbReference type="ChEBI" id="CHEBI:15377"/>
        <dbReference type="ChEBI" id="CHEBI:15378"/>
        <dbReference type="ChEBI" id="CHEBI:57287"/>
        <dbReference type="ChEBI" id="CHEBI:57288"/>
        <dbReference type="EC" id="2.3.3.13"/>
    </reaction>
</comment>
<evidence type="ECO:0000256" key="3">
    <source>
        <dbReference type="ARBA" id="ARBA00012973"/>
    </source>
</evidence>
<dbReference type="EC" id="2.3.3.13" evidence="3"/>
<evidence type="ECO:0000259" key="6">
    <source>
        <dbReference type="PROSITE" id="PS50991"/>
    </source>
</evidence>
<evidence type="ECO:0000313" key="10">
    <source>
        <dbReference type="Proteomes" id="UP001501427"/>
    </source>
</evidence>
<dbReference type="Pfam" id="PF00682">
    <property type="entry name" value="HMGL-like"/>
    <property type="match status" value="1"/>
</dbReference>
<dbReference type="AlphaFoldDB" id="A0A7W7MVA4"/>
<dbReference type="Gene3D" id="3.20.20.70">
    <property type="entry name" value="Aldolase class I"/>
    <property type="match status" value="1"/>
</dbReference>
<dbReference type="PROSITE" id="PS00816">
    <property type="entry name" value="AIPM_HOMOCIT_SYNTH_2"/>
    <property type="match status" value="1"/>
</dbReference>
<feature type="domain" description="Pyruvate carboxyltransferase" evidence="6">
    <location>
        <begin position="29"/>
        <end position="304"/>
    </location>
</feature>
<dbReference type="PANTHER" id="PTHR46911">
    <property type="match status" value="1"/>
</dbReference>
<dbReference type="PROSITE" id="PS00815">
    <property type="entry name" value="AIPM_HOMOCIT_SYNTH_1"/>
    <property type="match status" value="1"/>
</dbReference>
<dbReference type="EMBL" id="BAAAHD010000002">
    <property type="protein sequence ID" value="GAA0546884.1"/>
    <property type="molecule type" value="Genomic_DNA"/>
</dbReference>
<dbReference type="PROSITE" id="PS50991">
    <property type="entry name" value="PYR_CT"/>
    <property type="match status" value="1"/>
</dbReference>
<reference evidence="8 9" key="2">
    <citation type="submission" date="2020-08" db="EMBL/GenBank/DDBJ databases">
        <title>Sequencing the genomes of 1000 actinobacteria strains.</title>
        <authorList>
            <person name="Klenk H.-P."/>
        </authorList>
    </citation>
    <scope>NUCLEOTIDE SEQUENCE [LARGE SCALE GENOMIC DNA]</scope>
    <source>
        <strain evidence="8 9">DSM 44772</strain>
    </source>
</reference>
<evidence type="ECO:0000313" key="7">
    <source>
        <dbReference type="EMBL" id="GAA0546884.1"/>
    </source>
</evidence>
<reference evidence="7 10" key="1">
    <citation type="journal article" date="2019" name="Int. J. Syst. Evol. Microbiol.">
        <title>The Global Catalogue of Microorganisms (GCM) 10K type strain sequencing project: providing services to taxonomists for standard genome sequencing and annotation.</title>
        <authorList>
            <consortium name="The Broad Institute Genomics Platform"/>
            <consortium name="The Broad Institute Genome Sequencing Center for Infectious Disease"/>
            <person name="Wu L."/>
            <person name="Ma J."/>
        </authorList>
    </citation>
    <scope>NUCLEOTIDE SEQUENCE [LARGE SCALE GENOMIC DNA]</scope>
    <source>
        <strain evidence="7 10">JCM 10667</strain>
    </source>
</reference>
<dbReference type="Pfam" id="PF22615">
    <property type="entry name" value="IPMS_D2"/>
    <property type="match status" value="1"/>
</dbReference>
<dbReference type="NCBIfam" id="NF002991">
    <property type="entry name" value="PRK03739.1"/>
    <property type="match status" value="1"/>
</dbReference>
<name>A0A7W7MVA4_9ACTN</name>
<dbReference type="SUPFAM" id="SSF51569">
    <property type="entry name" value="Aldolase"/>
    <property type="match status" value="1"/>
</dbReference>
<dbReference type="GO" id="GO:0019752">
    <property type="term" value="P:carboxylic acid metabolic process"/>
    <property type="evidence" value="ECO:0007669"/>
    <property type="project" value="InterPro"/>
</dbReference>
<dbReference type="InterPro" id="IPR054692">
    <property type="entry name" value="LeuA-like_post-cat"/>
</dbReference>
<evidence type="ECO:0000256" key="2">
    <source>
        <dbReference type="ARBA" id="ARBA00009767"/>
    </source>
</evidence>
<accession>A0A7W7MVA4</accession>
<evidence type="ECO:0000313" key="9">
    <source>
        <dbReference type="Proteomes" id="UP000549343"/>
    </source>
</evidence>
<dbReference type="Gene3D" id="3.30.160.270">
    <property type="match status" value="1"/>
</dbReference>
<proteinExistence type="inferred from homology"/>